<evidence type="ECO:0000256" key="1">
    <source>
        <dbReference type="SAM" id="MobiDB-lite"/>
    </source>
</evidence>
<comment type="caution">
    <text evidence="2">The sequence shown here is derived from an EMBL/GenBank/DDBJ whole genome shotgun (WGS) entry which is preliminary data.</text>
</comment>
<name>A0ABV6BYW1_9ACTN</name>
<gene>
    <name evidence="2" type="ORF">ACFFRE_00485</name>
</gene>
<dbReference type="RefSeq" id="WP_376746047.1">
    <property type="nucleotide sequence ID" value="NZ_JAKHEX010000019.1"/>
</dbReference>
<evidence type="ECO:0008006" key="4">
    <source>
        <dbReference type="Google" id="ProtNLM"/>
    </source>
</evidence>
<proteinExistence type="predicted"/>
<evidence type="ECO:0000313" key="3">
    <source>
        <dbReference type="Proteomes" id="UP001589788"/>
    </source>
</evidence>
<feature type="region of interest" description="Disordered" evidence="1">
    <location>
        <begin position="59"/>
        <end position="83"/>
    </location>
</feature>
<evidence type="ECO:0000313" key="2">
    <source>
        <dbReference type="EMBL" id="MFC0080633.1"/>
    </source>
</evidence>
<dbReference type="EMBL" id="JBHLYQ010000002">
    <property type="protein sequence ID" value="MFC0080633.1"/>
    <property type="molecule type" value="Genomic_DNA"/>
</dbReference>
<protein>
    <recommendedName>
        <fullName evidence="4">NTP pyrophosphohydrolase</fullName>
    </recommendedName>
</protein>
<dbReference type="Proteomes" id="UP001589788">
    <property type="component" value="Unassembled WGS sequence"/>
</dbReference>
<sequence length="188" mass="19395">MASERVLLVDAANVVGSRPTGWWRDRVGAARRLLAELQTALAEGRLGDPTVVVLEGAARAAQGTGDPADDGAPAGDDDPGGAPNLWVVSAPGSGDDLLVRLTSVACRQGCRGLVDTLVALGGRPCSTRWADSTRWAGRPERPVSEDRRGLAAVVVTADRGLRARVLAAGGEVRSPGWLMGQLASSPGQ</sequence>
<accession>A0ABV6BYW1</accession>
<reference evidence="2 3" key="1">
    <citation type="submission" date="2024-09" db="EMBL/GenBank/DDBJ databases">
        <authorList>
            <person name="Sun Q."/>
            <person name="Mori K."/>
        </authorList>
    </citation>
    <scope>NUCLEOTIDE SEQUENCE [LARGE SCALE GENOMIC DNA]</scope>
    <source>
        <strain evidence="2 3">JCM 15389</strain>
    </source>
</reference>
<feature type="compositionally biased region" description="Low complexity" evidence="1">
    <location>
        <begin position="60"/>
        <end position="74"/>
    </location>
</feature>
<keyword evidence="3" id="KW-1185">Reference proteome</keyword>
<organism evidence="2 3">
    <name type="scientific">Aciditerrimonas ferrireducens</name>
    <dbReference type="NCBI Taxonomy" id="667306"/>
    <lineage>
        <taxon>Bacteria</taxon>
        <taxon>Bacillati</taxon>
        <taxon>Actinomycetota</taxon>
        <taxon>Acidimicrobiia</taxon>
        <taxon>Acidimicrobiales</taxon>
        <taxon>Acidimicrobiaceae</taxon>
        <taxon>Aciditerrimonas</taxon>
    </lineage>
</organism>